<dbReference type="PANTHER" id="PTHR11654">
    <property type="entry name" value="OLIGOPEPTIDE TRANSPORTER-RELATED"/>
    <property type="match status" value="1"/>
</dbReference>
<dbReference type="InterPro" id="IPR000109">
    <property type="entry name" value="POT_fam"/>
</dbReference>
<dbReference type="Gene3D" id="1.20.1250.20">
    <property type="entry name" value="MFS general substrate transporter like domains"/>
    <property type="match status" value="1"/>
</dbReference>
<dbReference type="SUPFAM" id="SSF103473">
    <property type="entry name" value="MFS general substrate transporter"/>
    <property type="match status" value="1"/>
</dbReference>
<dbReference type="AlphaFoldDB" id="A0A8T0SHV7"/>
<feature type="transmembrane region" description="Helical" evidence="6">
    <location>
        <begin position="233"/>
        <end position="249"/>
    </location>
</feature>
<feature type="transmembrane region" description="Helical" evidence="6">
    <location>
        <begin position="197"/>
        <end position="221"/>
    </location>
</feature>
<organism evidence="7 8">
    <name type="scientific">Panicum virgatum</name>
    <name type="common">Blackwell switchgrass</name>
    <dbReference type="NCBI Taxonomy" id="38727"/>
    <lineage>
        <taxon>Eukaryota</taxon>
        <taxon>Viridiplantae</taxon>
        <taxon>Streptophyta</taxon>
        <taxon>Embryophyta</taxon>
        <taxon>Tracheophyta</taxon>
        <taxon>Spermatophyta</taxon>
        <taxon>Magnoliopsida</taxon>
        <taxon>Liliopsida</taxon>
        <taxon>Poales</taxon>
        <taxon>Poaceae</taxon>
        <taxon>PACMAD clade</taxon>
        <taxon>Panicoideae</taxon>
        <taxon>Panicodae</taxon>
        <taxon>Paniceae</taxon>
        <taxon>Panicinae</taxon>
        <taxon>Panicum</taxon>
        <taxon>Panicum sect. Hiantes</taxon>
    </lineage>
</organism>
<dbReference type="Proteomes" id="UP000823388">
    <property type="component" value="Chromosome 5K"/>
</dbReference>
<comment type="caution">
    <text evidence="7">The sequence shown here is derived from an EMBL/GenBank/DDBJ whole genome shotgun (WGS) entry which is preliminary data.</text>
</comment>
<reference evidence="7" key="1">
    <citation type="submission" date="2020-05" db="EMBL/GenBank/DDBJ databases">
        <title>WGS assembly of Panicum virgatum.</title>
        <authorList>
            <person name="Lovell J.T."/>
            <person name="Jenkins J."/>
            <person name="Shu S."/>
            <person name="Juenger T.E."/>
            <person name="Schmutz J."/>
        </authorList>
    </citation>
    <scope>NUCLEOTIDE SEQUENCE</scope>
    <source>
        <strain evidence="7">AP13</strain>
    </source>
</reference>
<dbReference type="Pfam" id="PF00854">
    <property type="entry name" value="PTR2"/>
    <property type="match status" value="1"/>
</dbReference>
<evidence type="ECO:0000256" key="2">
    <source>
        <dbReference type="ARBA" id="ARBA00005982"/>
    </source>
</evidence>
<keyword evidence="8" id="KW-1185">Reference proteome</keyword>
<evidence type="ECO:0000256" key="3">
    <source>
        <dbReference type="ARBA" id="ARBA00022692"/>
    </source>
</evidence>
<protein>
    <submittedName>
        <fullName evidence="7">Uncharacterized protein</fullName>
    </submittedName>
</protein>
<name>A0A8T0SHV7_PANVG</name>
<keyword evidence="4 6" id="KW-1133">Transmembrane helix</keyword>
<evidence type="ECO:0000313" key="8">
    <source>
        <dbReference type="Proteomes" id="UP000823388"/>
    </source>
</evidence>
<dbReference type="GO" id="GO:0016020">
    <property type="term" value="C:membrane"/>
    <property type="evidence" value="ECO:0007669"/>
    <property type="project" value="UniProtKB-SubCell"/>
</dbReference>
<keyword evidence="3 6" id="KW-0812">Transmembrane</keyword>
<evidence type="ECO:0000313" key="7">
    <source>
        <dbReference type="EMBL" id="KAG2598091.1"/>
    </source>
</evidence>
<evidence type="ECO:0000256" key="1">
    <source>
        <dbReference type="ARBA" id="ARBA00004141"/>
    </source>
</evidence>
<comment type="subcellular location">
    <subcellularLocation>
        <location evidence="1">Membrane</location>
        <topology evidence="1">Multi-pass membrane protein</topology>
    </subcellularLocation>
</comment>
<evidence type="ECO:0000256" key="4">
    <source>
        <dbReference type="ARBA" id="ARBA00022989"/>
    </source>
</evidence>
<sequence>MKAGIIQVGFLTKFTYRSRNRPFIAHQVARCHCLQEKEFYVRKSPMWSIKIISSRRQPHTVRVTISGPLDSFINSAGSPSATMDSADEETPLIHHLRPQYEGPEYTSDGTVDINKKPALKRSTGNWRACYLILGAEIGESLAFSGIQKNLVTYLTSVLHESNVDAAANVSTWLGSCFFTPLLGAFLADTYWGRYRTVVIFISIQAVGMIALTLSAWLPLLMDSSFSSSSSHRAAVYLGLYLIAIGSGGIKPCTSASSPCLVCFDLLKPEK</sequence>
<gene>
    <name evidence="7" type="ORF">PVAP13_5KG348807</name>
</gene>
<dbReference type="InterPro" id="IPR036259">
    <property type="entry name" value="MFS_trans_sf"/>
</dbReference>
<evidence type="ECO:0000256" key="5">
    <source>
        <dbReference type="ARBA" id="ARBA00023136"/>
    </source>
</evidence>
<accession>A0A8T0SHV7</accession>
<evidence type="ECO:0000256" key="6">
    <source>
        <dbReference type="SAM" id="Phobius"/>
    </source>
</evidence>
<dbReference type="GO" id="GO:0022857">
    <property type="term" value="F:transmembrane transporter activity"/>
    <property type="evidence" value="ECO:0007669"/>
    <property type="project" value="InterPro"/>
</dbReference>
<keyword evidence="5 6" id="KW-0472">Membrane</keyword>
<proteinExistence type="inferred from homology"/>
<comment type="similarity">
    <text evidence="2">Belongs to the major facilitator superfamily. Proton-dependent oligopeptide transporter (POT/PTR) (TC 2.A.17) family.</text>
</comment>
<dbReference type="EMBL" id="CM029045">
    <property type="protein sequence ID" value="KAG2598091.1"/>
    <property type="molecule type" value="Genomic_DNA"/>
</dbReference>